<accession>A0ABN5XH87</accession>
<protein>
    <recommendedName>
        <fullName evidence="3">ATP-dependent DNA helicase RecG C-terminal domain-containing protein</fullName>
    </recommendedName>
</protein>
<sequence length="106" mass="12034">MTACTTRQQAPVRYEIPREVVAEAIVNAVAHRDYASNGSVQVMLFADRPHGPVPANPFLAEPTISTRELAERIGITPKGIEWQVRRLRQAGRSEERRPLGNYRRQR</sequence>
<proteinExistence type="predicted"/>
<dbReference type="GeneID" id="66130853"/>
<dbReference type="Proteomes" id="UP000824969">
    <property type="component" value="Chromosome"/>
</dbReference>
<dbReference type="EMBL" id="AP019781">
    <property type="protein sequence ID" value="BBL68148.1"/>
    <property type="molecule type" value="Genomic_DNA"/>
</dbReference>
<gene>
    <name evidence="1" type="ORF">MchiMG62_13290</name>
</gene>
<dbReference type="Pfam" id="PF13412">
    <property type="entry name" value="HTH_24"/>
    <property type="match status" value="1"/>
</dbReference>
<reference evidence="1 2" key="1">
    <citation type="submission" date="2019-06" db="EMBL/GenBank/DDBJ databases">
        <title>Complete genome sequence of Methanoculleus chikugoensis strain MG62.</title>
        <authorList>
            <person name="Asakawa S."/>
            <person name="Dianou D."/>
        </authorList>
    </citation>
    <scope>NUCLEOTIDE SEQUENCE [LARGE SCALE GENOMIC DNA]</scope>
    <source>
        <strain evidence="1 2">MG62</strain>
    </source>
</reference>
<name>A0ABN5XH87_9EURY</name>
<organism evidence="1 2">
    <name type="scientific">Methanoculleus chikugoensis</name>
    <dbReference type="NCBI Taxonomy" id="118126"/>
    <lineage>
        <taxon>Archaea</taxon>
        <taxon>Methanobacteriati</taxon>
        <taxon>Methanobacteriota</taxon>
        <taxon>Stenosarchaea group</taxon>
        <taxon>Methanomicrobia</taxon>
        <taxon>Methanomicrobiales</taxon>
        <taxon>Methanomicrobiaceae</taxon>
        <taxon>Methanoculleus</taxon>
    </lineage>
</organism>
<keyword evidence="2" id="KW-1185">Reference proteome</keyword>
<evidence type="ECO:0008006" key="3">
    <source>
        <dbReference type="Google" id="ProtNLM"/>
    </source>
</evidence>
<dbReference type="RefSeq" id="WP_244987602.1">
    <property type="nucleotide sequence ID" value="NZ_AP019781.1"/>
</dbReference>
<evidence type="ECO:0000313" key="1">
    <source>
        <dbReference type="EMBL" id="BBL68148.1"/>
    </source>
</evidence>
<evidence type="ECO:0000313" key="2">
    <source>
        <dbReference type="Proteomes" id="UP000824969"/>
    </source>
</evidence>